<reference evidence="3" key="1">
    <citation type="submission" date="2021-02" db="EMBL/GenBank/DDBJ databases">
        <authorList>
            <person name="Dougan E. K."/>
            <person name="Rhodes N."/>
            <person name="Thang M."/>
            <person name="Chan C."/>
        </authorList>
    </citation>
    <scope>NUCLEOTIDE SEQUENCE</scope>
</reference>
<evidence type="ECO:0000313" key="4">
    <source>
        <dbReference type="Proteomes" id="UP000654075"/>
    </source>
</evidence>
<proteinExistence type="predicted"/>
<evidence type="ECO:0000256" key="1">
    <source>
        <dbReference type="SAM" id="MobiDB-lite"/>
    </source>
</evidence>
<keyword evidence="4" id="KW-1185">Reference proteome</keyword>
<protein>
    <submittedName>
        <fullName evidence="3">Uncharacterized protein</fullName>
    </submittedName>
</protein>
<dbReference type="SUPFAM" id="SSF50978">
    <property type="entry name" value="WD40 repeat-like"/>
    <property type="match status" value="1"/>
</dbReference>
<dbReference type="OrthoDB" id="271386at2759"/>
<gene>
    <name evidence="3" type="ORF">PGLA1383_LOCUS57753</name>
</gene>
<dbReference type="Proteomes" id="UP000654075">
    <property type="component" value="Unassembled WGS sequence"/>
</dbReference>
<evidence type="ECO:0000256" key="2">
    <source>
        <dbReference type="SAM" id="Phobius"/>
    </source>
</evidence>
<feature type="compositionally biased region" description="Acidic residues" evidence="1">
    <location>
        <begin position="11"/>
        <end position="21"/>
    </location>
</feature>
<feature type="region of interest" description="Disordered" evidence="1">
    <location>
        <begin position="1"/>
        <end position="34"/>
    </location>
</feature>
<dbReference type="EMBL" id="CAJNNV010033352">
    <property type="protein sequence ID" value="CAE8643407.1"/>
    <property type="molecule type" value="Genomic_DNA"/>
</dbReference>
<dbReference type="InterPro" id="IPR036322">
    <property type="entry name" value="WD40_repeat_dom_sf"/>
</dbReference>
<dbReference type="AlphaFoldDB" id="A0A813HZ39"/>
<comment type="caution">
    <text evidence="3">The sequence shown here is derived from an EMBL/GenBank/DDBJ whole genome shotgun (WGS) entry which is preliminary data.</text>
</comment>
<keyword evidence="2" id="KW-0812">Transmembrane</keyword>
<accession>A0A813HZ39</accession>
<keyword evidence="2" id="KW-0472">Membrane</keyword>
<sequence length="143" mass="15822">MADAEKRPLDAEAEDDDDSDDGFGGMAPAPVPTKQKKRKVLKNAHVYLDNLPIGEMYEKSFMHRDVVVFSVCSYATGFLVTGSVDGHIKFWKKQFEGIEFVKHFRAHLGRPFVIVVVVVVVVVVFVVIVVVVVVVVAEVAECC</sequence>
<feature type="compositionally biased region" description="Basic and acidic residues" evidence="1">
    <location>
        <begin position="1"/>
        <end position="10"/>
    </location>
</feature>
<evidence type="ECO:0000313" key="3">
    <source>
        <dbReference type="EMBL" id="CAE8643407.1"/>
    </source>
</evidence>
<name>A0A813HZ39_POLGL</name>
<feature type="transmembrane region" description="Helical" evidence="2">
    <location>
        <begin position="112"/>
        <end position="137"/>
    </location>
</feature>
<keyword evidence="2" id="KW-1133">Transmembrane helix</keyword>
<feature type="transmembrane region" description="Helical" evidence="2">
    <location>
        <begin position="66"/>
        <end position="84"/>
    </location>
</feature>
<organism evidence="3 4">
    <name type="scientific">Polarella glacialis</name>
    <name type="common">Dinoflagellate</name>
    <dbReference type="NCBI Taxonomy" id="89957"/>
    <lineage>
        <taxon>Eukaryota</taxon>
        <taxon>Sar</taxon>
        <taxon>Alveolata</taxon>
        <taxon>Dinophyceae</taxon>
        <taxon>Suessiales</taxon>
        <taxon>Suessiaceae</taxon>
        <taxon>Polarella</taxon>
    </lineage>
</organism>